<dbReference type="OrthoDB" id="9807242at2"/>
<dbReference type="PANTHER" id="PTHR42788:SF13">
    <property type="entry name" value="ALIPHATIC SULFONATES IMPORT ATP-BINDING PROTEIN SSUB"/>
    <property type="match status" value="1"/>
</dbReference>
<dbReference type="Proteomes" id="UP000254889">
    <property type="component" value="Chromosome"/>
</dbReference>
<dbReference type="GO" id="GO:0005524">
    <property type="term" value="F:ATP binding"/>
    <property type="evidence" value="ECO:0007669"/>
    <property type="project" value="UniProtKB-KW"/>
</dbReference>
<dbReference type="InterPro" id="IPR050166">
    <property type="entry name" value="ABC_transporter_ATP-bind"/>
</dbReference>
<reference evidence="6 7" key="1">
    <citation type="submission" date="2018-07" db="EMBL/GenBank/DDBJ databases">
        <authorList>
            <person name="Quirk P.G."/>
            <person name="Krulwich T.A."/>
        </authorList>
    </citation>
    <scope>NUCLEOTIDE SEQUENCE [LARGE SCALE GENOMIC DNA]</scope>
    <source>
        <strain evidence="6 7">CC-BB4</strain>
    </source>
</reference>
<dbReference type="AlphaFoldDB" id="A0A346A1C4"/>
<dbReference type="InterPro" id="IPR003439">
    <property type="entry name" value="ABC_transporter-like_ATP-bd"/>
</dbReference>
<sequence>MRRPSHDGKQRVPQIDLKRIRKEFGGKRGTRRWTAINGVDLSVEVGEIVGILGPSGCGKSTLLNIVAGLESDYDGEFTIQGKAFGQQIASGFRVAYVFQEARLLPWKTVRGNIEFALKAAQFPANEWRDRVDRVLELVELTRFAGFYPQQLSGGMQQRASIARAFAIEPDILLMDEPFSALDEMTAQHLRQSLLKIWSAFRTTILFVSHNAMEASFLADRVMVMSQGPGATIREEVSMAGVTRPRSYDDNSLIEKSKAVVNALRRHSGRSEVALV</sequence>
<dbReference type="PROSITE" id="PS50893">
    <property type="entry name" value="ABC_TRANSPORTER_2"/>
    <property type="match status" value="1"/>
</dbReference>
<organism evidence="6 7">
    <name type="scientific">Pseudolabrys taiwanensis</name>
    <dbReference type="NCBI Taxonomy" id="331696"/>
    <lineage>
        <taxon>Bacteria</taxon>
        <taxon>Pseudomonadati</taxon>
        <taxon>Pseudomonadota</taxon>
        <taxon>Alphaproteobacteria</taxon>
        <taxon>Hyphomicrobiales</taxon>
        <taxon>Xanthobacteraceae</taxon>
        <taxon>Pseudolabrys</taxon>
    </lineage>
</organism>
<evidence type="ECO:0000313" key="6">
    <source>
        <dbReference type="EMBL" id="AXK82971.1"/>
    </source>
</evidence>
<comment type="similarity">
    <text evidence="1">Belongs to the ABC transporter superfamily.</text>
</comment>
<keyword evidence="3" id="KW-0547">Nucleotide-binding</keyword>
<dbReference type="PROSITE" id="PS00211">
    <property type="entry name" value="ABC_TRANSPORTER_1"/>
    <property type="match status" value="1"/>
</dbReference>
<dbReference type="PANTHER" id="PTHR42788">
    <property type="entry name" value="TAURINE IMPORT ATP-BINDING PROTEIN-RELATED"/>
    <property type="match status" value="1"/>
</dbReference>
<keyword evidence="4 6" id="KW-0067">ATP-binding</keyword>
<evidence type="ECO:0000259" key="5">
    <source>
        <dbReference type="PROSITE" id="PS50893"/>
    </source>
</evidence>
<dbReference type="KEGG" id="ptaw:DW352_22075"/>
<evidence type="ECO:0000313" key="7">
    <source>
        <dbReference type="Proteomes" id="UP000254889"/>
    </source>
</evidence>
<dbReference type="SUPFAM" id="SSF52540">
    <property type="entry name" value="P-loop containing nucleoside triphosphate hydrolases"/>
    <property type="match status" value="1"/>
</dbReference>
<dbReference type="Pfam" id="PF00005">
    <property type="entry name" value="ABC_tran"/>
    <property type="match status" value="1"/>
</dbReference>
<evidence type="ECO:0000256" key="2">
    <source>
        <dbReference type="ARBA" id="ARBA00022448"/>
    </source>
</evidence>
<dbReference type="GO" id="GO:0016887">
    <property type="term" value="F:ATP hydrolysis activity"/>
    <property type="evidence" value="ECO:0007669"/>
    <property type="project" value="InterPro"/>
</dbReference>
<dbReference type="InterPro" id="IPR003593">
    <property type="entry name" value="AAA+_ATPase"/>
</dbReference>
<dbReference type="SMART" id="SM00382">
    <property type="entry name" value="AAA"/>
    <property type="match status" value="1"/>
</dbReference>
<gene>
    <name evidence="6" type="ORF">DW352_22075</name>
</gene>
<keyword evidence="7" id="KW-1185">Reference proteome</keyword>
<evidence type="ECO:0000256" key="3">
    <source>
        <dbReference type="ARBA" id="ARBA00022741"/>
    </source>
</evidence>
<feature type="domain" description="ABC transporter" evidence="5">
    <location>
        <begin position="15"/>
        <end position="251"/>
    </location>
</feature>
<accession>A0A346A1C4</accession>
<dbReference type="InterPro" id="IPR027417">
    <property type="entry name" value="P-loop_NTPase"/>
</dbReference>
<dbReference type="Gene3D" id="3.40.50.300">
    <property type="entry name" value="P-loop containing nucleotide triphosphate hydrolases"/>
    <property type="match status" value="1"/>
</dbReference>
<evidence type="ECO:0000256" key="1">
    <source>
        <dbReference type="ARBA" id="ARBA00005417"/>
    </source>
</evidence>
<dbReference type="EMBL" id="CP031417">
    <property type="protein sequence ID" value="AXK82971.1"/>
    <property type="molecule type" value="Genomic_DNA"/>
</dbReference>
<proteinExistence type="inferred from homology"/>
<dbReference type="CDD" id="cd03293">
    <property type="entry name" value="ABC_NrtD_SsuB_transporters"/>
    <property type="match status" value="1"/>
</dbReference>
<keyword evidence="2" id="KW-0813">Transport</keyword>
<dbReference type="InterPro" id="IPR017871">
    <property type="entry name" value="ABC_transporter-like_CS"/>
</dbReference>
<evidence type="ECO:0000256" key="4">
    <source>
        <dbReference type="ARBA" id="ARBA00022840"/>
    </source>
</evidence>
<protein>
    <submittedName>
        <fullName evidence="6">ABC transporter ATP-binding protein</fullName>
    </submittedName>
</protein>
<name>A0A346A1C4_9HYPH</name>